<sequence length="528" mass="59147">MSFHAPKSFFILSIFIDMTHIVEVASKLESPSQSLSFVSHLVWLLWTTALVGMMVMISHAIEFDTLDVTVIWPAGAATLWLFIRYGPVSIVPSFLGMELYHLFFMGGYELSFPFLTLANVIAVIMAGHVYLRYGGSRYNISDMRSIMLLVFVAAIIQSVLASLLGNIVLSFFHDLPFSTSQKLFFRWINADITGIILCCPALISATSFQSWSPARSDYWPPFLVMLGVVLVMGGMVFSGFAQSLSQFPVVLLSMPACIWLALRRNTAAVMVCLMGVITACLFLTVLSLDTFSEAEFIALQSYGAIIMTSCLLLHAIRTDRDNAIMALAQQKQHLEYTVQERTKELQQQIAETQKLAEELEQQAKTDYLTRLPNRRAFTEFAHKELQRSARYHEPLSLLLMDVDYFKRINDQFGHSVGDGALIALSKLLGDRIRENIDVLSRVGGEEFSVLLPNTDQPSAAEMAERLRQSVEQLEFEHEGHRIVLTVSIGIACTKQADNFEKLVGLADKAMYRAKFNGRNRVECAGESV</sequence>
<comment type="caution">
    <text evidence="12">The sequence shown here is derived from an EMBL/GenBank/DDBJ whole genome shotgun (WGS) entry which is preliminary data.</text>
</comment>
<dbReference type="Gene3D" id="3.30.70.270">
    <property type="match status" value="1"/>
</dbReference>
<keyword evidence="9" id="KW-0175">Coiled coil</keyword>
<dbReference type="GO" id="GO:1902201">
    <property type="term" value="P:negative regulation of bacterial-type flagellum-dependent cell motility"/>
    <property type="evidence" value="ECO:0007669"/>
    <property type="project" value="TreeGrafter"/>
</dbReference>
<comment type="catalytic activity">
    <reaction evidence="8">
        <text>2 GTP = 3',3'-c-di-GMP + 2 diphosphate</text>
        <dbReference type="Rhea" id="RHEA:24898"/>
        <dbReference type="ChEBI" id="CHEBI:33019"/>
        <dbReference type="ChEBI" id="CHEBI:37565"/>
        <dbReference type="ChEBI" id="CHEBI:58805"/>
        <dbReference type="EC" id="2.7.7.65"/>
    </reaction>
</comment>
<dbReference type="EC" id="2.7.7.65" evidence="3"/>
<dbReference type="PANTHER" id="PTHR45138:SF9">
    <property type="entry name" value="DIGUANYLATE CYCLASE DGCM-RELATED"/>
    <property type="match status" value="1"/>
</dbReference>
<feature type="transmembrane region" description="Helical" evidence="10">
    <location>
        <begin position="184"/>
        <end position="206"/>
    </location>
</feature>
<feature type="transmembrane region" description="Helical" evidence="10">
    <location>
        <begin position="269"/>
        <end position="288"/>
    </location>
</feature>
<evidence type="ECO:0000313" key="13">
    <source>
        <dbReference type="Proteomes" id="UP001156870"/>
    </source>
</evidence>
<feature type="transmembrane region" description="Helical" evidence="10">
    <location>
        <begin position="110"/>
        <end position="133"/>
    </location>
</feature>
<dbReference type="Pfam" id="PF05231">
    <property type="entry name" value="MASE1"/>
    <property type="match status" value="1"/>
</dbReference>
<dbReference type="InterPro" id="IPR007895">
    <property type="entry name" value="MASE1"/>
</dbReference>
<evidence type="ECO:0000256" key="2">
    <source>
        <dbReference type="ARBA" id="ARBA00004651"/>
    </source>
</evidence>
<evidence type="ECO:0000256" key="1">
    <source>
        <dbReference type="ARBA" id="ARBA00001946"/>
    </source>
</evidence>
<dbReference type="AlphaFoldDB" id="A0AA37T484"/>
<dbReference type="InterPro" id="IPR043128">
    <property type="entry name" value="Rev_trsase/Diguanyl_cyclase"/>
</dbReference>
<dbReference type="EMBL" id="BSPD01000061">
    <property type="protein sequence ID" value="GLS26813.1"/>
    <property type="molecule type" value="Genomic_DNA"/>
</dbReference>
<keyword evidence="4" id="KW-1003">Cell membrane</keyword>
<dbReference type="PANTHER" id="PTHR45138">
    <property type="entry name" value="REGULATORY COMPONENTS OF SENSORY TRANSDUCTION SYSTEM"/>
    <property type="match status" value="1"/>
</dbReference>
<evidence type="ECO:0000256" key="9">
    <source>
        <dbReference type="SAM" id="Coils"/>
    </source>
</evidence>
<keyword evidence="5 10" id="KW-0812">Transmembrane</keyword>
<protein>
    <recommendedName>
        <fullName evidence="3">diguanylate cyclase</fullName>
        <ecNumber evidence="3">2.7.7.65</ecNumber>
    </recommendedName>
</protein>
<evidence type="ECO:0000256" key="10">
    <source>
        <dbReference type="SAM" id="Phobius"/>
    </source>
</evidence>
<feature type="transmembrane region" description="Helical" evidence="10">
    <location>
        <begin position="294"/>
        <end position="316"/>
    </location>
</feature>
<dbReference type="SUPFAM" id="SSF55073">
    <property type="entry name" value="Nucleotide cyclase"/>
    <property type="match status" value="1"/>
</dbReference>
<dbReference type="Proteomes" id="UP001156870">
    <property type="component" value="Unassembled WGS sequence"/>
</dbReference>
<organism evidence="12 13">
    <name type="scientific">Marinibactrum halimedae</name>
    <dbReference type="NCBI Taxonomy" id="1444977"/>
    <lineage>
        <taxon>Bacteria</taxon>
        <taxon>Pseudomonadati</taxon>
        <taxon>Pseudomonadota</taxon>
        <taxon>Gammaproteobacteria</taxon>
        <taxon>Cellvibrionales</taxon>
        <taxon>Cellvibrionaceae</taxon>
        <taxon>Marinibactrum</taxon>
    </lineage>
</organism>
<keyword evidence="13" id="KW-1185">Reference proteome</keyword>
<keyword evidence="7 10" id="KW-0472">Membrane</keyword>
<dbReference type="GO" id="GO:0043709">
    <property type="term" value="P:cell adhesion involved in single-species biofilm formation"/>
    <property type="evidence" value="ECO:0007669"/>
    <property type="project" value="TreeGrafter"/>
</dbReference>
<dbReference type="GO" id="GO:0005886">
    <property type="term" value="C:plasma membrane"/>
    <property type="evidence" value="ECO:0007669"/>
    <property type="project" value="UniProtKB-SubCell"/>
</dbReference>
<feature type="transmembrane region" description="Helical" evidence="10">
    <location>
        <begin position="243"/>
        <end position="262"/>
    </location>
</feature>
<dbReference type="InterPro" id="IPR050469">
    <property type="entry name" value="Diguanylate_Cyclase"/>
</dbReference>
<gene>
    <name evidence="12" type="ORF">GCM10007877_25320</name>
</gene>
<dbReference type="Pfam" id="PF00990">
    <property type="entry name" value="GGDEF"/>
    <property type="match status" value="1"/>
</dbReference>
<dbReference type="NCBIfam" id="TIGR00254">
    <property type="entry name" value="GGDEF"/>
    <property type="match status" value="1"/>
</dbReference>
<comment type="subcellular location">
    <subcellularLocation>
        <location evidence="2">Cell membrane</location>
        <topology evidence="2">Multi-pass membrane protein</topology>
    </subcellularLocation>
</comment>
<feature type="transmembrane region" description="Helical" evidence="10">
    <location>
        <begin position="145"/>
        <end position="172"/>
    </location>
</feature>
<dbReference type="PROSITE" id="PS50887">
    <property type="entry name" value="GGDEF"/>
    <property type="match status" value="1"/>
</dbReference>
<dbReference type="FunFam" id="3.30.70.270:FF:000001">
    <property type="entry name" value="Diguanylate cyclase domain protein"/>
    <property type="match status" value="1"/>
</dbReference>
<feature type="coiled-coil region" evidence="9">
    <location>
        <begin position="338"/>
        <end position="365"/>
    </location>
</feature>
<evidence type="ECO:0000259" key="11">
    <source>
        <dbReference type="PROSITE" id="PS50887"/>
    </source>
</evidence>
<accession>A0AA37T484</accession>
<evidence type="ECO:0000256" key="4">
    <source>
        <dbReference type="ARBA" id="ARBA00022475"/>
    </source>
</evidence>
<evidence type="ECO:0000256" key="6">
    <source>
        <dbReference type="ARBA" id="ARBA00022989"/>
    </source>
</evidence>
<name>A0AA37T484_9GAMM</name>
<evidence type="ECO:0000256" key="8">
    <source>
        <dbReference type="ARBA" id="ARBA00034247"/>
    </source>
</evidence>
<dbReference type="SMART" id="SM00267">
    <property type="entry name" value="GGDEF"/>
    <property type="match status" value="1"/>
</dbReference>
<feature type="transmembrane region" description="Helical" evidence="10">
    <location>
        <begin position="40"/>
        <end position="58"/>
    </location>
</feature>
<evidence type="ECO:0000256" key="7">
    <source>
        <dbReference type="ARBA" id="ARBA00023136"/>
    </source>
</evidence>
<feature type="domain" description="GGDEF" evidence="11">
    <location>
        <begin position="393"/>
        <end position="526"/>
    </location>
</feature>
<feature type="transmembrane region" description="Helical" evidence="10">
    <location>
        <begin position="218"/>
        <end position="237"/>
    </location>
</feature>
<comment type="cofactor">
    <cofactor evidence="1">
        <name>Mg(2+)</name>
        <dbReference type="ChEBI" id="CHEBI:18420"/>
    </cofactor>
</comment>
<dbReference type="GO" id="GO:0052621">
    <property type="term" value="F:diguanylate cyclase activity"/>
    <property type="evidence" value="ECO:0007669"/>
    <property type="project" value="UniProtKB-EC"/>
</dbReference>
<evidence type="ECO:0000256" key="3">
    <source>
        <dbReference type="ARBA" id="ARBA00012528"/>
    </source>
</evidence>
<feature type="transmembrane region" description="Helical" evidence="10">
    <location>
        <begin position="70"/>
        <end position="90"/>
    </location>
</feature>
<dbReference type="InterPro" id="IPR029787">
    <property type="entry name" value="Nucleotide_cyclase"/>
</dbReference>
<dbReference type="CDD" id="cd01949">
    <property type="entry name" value="GGDEF"/>
    <property type="match status" value="1"/>
</dbReference>
<evidence type="ECO:0000313" key="12">
    <source>
        <dbReference type="EMBL" id="GLS26813.1"/>
    </source>
</evidence>
<evidence type="ECO:0000256" key="5">
    <source>
        <dbReference type="ARBA" id="ARBA00022692"/>
    </source>
</evidence>
<dbReference type="InterPro" id="IPR000160">
    <property type="entry name" value="GGDEF_dom"/>
</dbReference>
<proteinExistence type="predicted"/>
<reference evidence="12 13" key="1">
    <citation type="journal article" date="2014" name="Int. J. Syst. Evol. Microbiol.">
        <title>Complete genome sequence of Corynebacterium casei LMG S-19264T (=DSM 44701T), isolated from a smear-ripened cheese.</title>
        <authorList>
            <consortium name="US DOE Joint Genome Institute (JGI-PGF)"/>
            <person name="Walter F."/>
            <person name="Albersmeier A."/>
            <person name="Kalinowski J."/>
            <person name="Ruckert C."/>
        </authorList>
    </citation>
    <scope>NUCLEOTIDE SEQUENCE [LARGE SCALE GENOMIC DNA]</scope>
    <source>
        <strain evidence="12 13">NBRC 110095</strain>
    </source>
</reference>
<keyword evidence="6 10" id="KW-1133">Transmembrane helix</keyword>